<evidence type="ECO:0000313" key="1">
    <source>
        <dbReference type="EMBL" id="VDO76021.1"/>
    </source>
</evidence>
<name>A0A3P7XNM2_9TREM</name>
<dbReference type="AlphaFoldDB" id="A0A3P7XNM2"/>
<dbReference type="Proteomes" id="UP000277204">
    <property type="component" value="Unassembled WGS sequence"/>
</dbReference>
<dbReference type="EMBL" id="UZAI01002965">
    <property type="protein sequence ID" value="VDO76021.1"/>
    <property type="molecule type" value="Genomic_DNA"/>
</dbReference>
<keyword evidence="2" id="KW-1185">Reference proteome</keyword>
<gene>
    <name evidence="1" type="ORF">SMRZ_LOCUS7379</name>
</gene>
<reference evidence="1 2" key="1">
    <citation type="submission" date="2018-11" db="EMBL/GenBank/DDBJ databases">
        <authorList>
            <consortium name="Pathogen Informatics"/>
        </authorList>
    </citation>
    <scope>NUCLEOTIDE SEQUENCE [LARGE SCALE GENOMIC DNA]</scope>
    <source>
        <strain evidence="1 2">Zambia</strain>
    </source>
</reference>
<proteinExistence type="predicted"/>
<sequence length="35" mass="4207">MTINGCCQYWCFFSQYTLPWIKIITGPFNTAESRW</sequence>
<organism evidence="1 2">
    <name type="scientific">Schistosoma margrebowiei</name>
    <dbReference type="NCBI Taxonomy" id="48269"/>
    <lineage>
        <taxon>Eukaryota</taxon>
        <taxon>Metazoa</taxon>
        <taxon>Spiralia</taxon>
        <taxon>Lophotrochozoa</taxon>
        <taxon>Platyhelminthes</taxon>
        <taxon>Trematoda</taxon>
        <taxon>Digenea</taxon>
        <taxon>Strigeidida</taxon>
        <taxon>Schistosomatoidea</taxon>
        <taxon>Schistosomatidae</taxon>
        <taxon>Schistosoma</taxon>
    </lineage>
</organism>
<evidence type="ECO:0000313" key="2">
    <source>
        <dbReference type="Proteomes" id="UP000277204"/>
    </source>
</evidence>
<protein>
    <submittedName>
        <fullName evidence="1">Uncharacterized protein</fullName>
    </submittedName>
</protein>
<accession>A0A3P7XNM2</accession>